<dbReference type="PANTHER" id="PTHR10073">
    <property type="entry name" value="DNA MISMATCH REPAIR PROTEIN MLH, PMS, MUTL"/>
    <property type="match status" value="1"/>
</dbReference>
<dbReference type="GO" id="GO:0032389">
    <property type="term" value="C:MutLalpha complex"/>
    <property type="evidence" value="ECO:0007669"/>
    <property type="project" value="TreeGrafter"/>
</dbReference>
<dbReference type="Gene3D" id="3.30.1540.20">
    <property type="entry name" value="MutL, C-terminal domain, dimerisation subdomain"/>
    <property type="match status" value="1"/>
</dbReference>
<evidence type="ECO:0000259" key="5">
    <source>
        <dbReference type="SMART" id="SM00853"/>
    </source>
</evidence>
<feature type="transmembrane region" description="Helical" evidence="4">
    <location>
        <begin position="835"/>
        <end position="856"/>
    </location>
</feature>
<organism evidence="7 8">
    <name type="scientific">Onchocerca flexuosa</name>
    <dbReference type="NCBI Taxonomy" id="387005"/>
    <lineage>
        <taxon>Eukaryota</taxon>
        <taxon>Metazoa</taxon>
        <taxon>Ecdysozoa</taxon>
        <taxon>Nematoda</taxon>
        <taxon>Chromadorea</taxon>
        <taxon>Rhabditida</taxon>
        <taxon>Spirurina</taxon>
        <taxon>Spiruromorpha</taxon>
        <taxon>Filarioidea</taxon>
        <taxon>Onchocercidae</taxon>
        <taxon>Onchocerca</taxon>
    </lineage>
</organism>
<dbReference type="Pfam" id="PF01119">
    <property type="entry name" value="DNA_mis_repair"/>
    <property type="match status" value="1"/>
</dbReference>
<dbReference type="FunFam" id="3.30.1370.100:FF:000001">
    <property type="entry name" value="Mismatch repair endonuclease pms1, putative"/>
    <property type="match status" value="1"/>
</dbReference>
<feature type="compositionally biased region" description="Low complexity" evidence="3">
    <location>
        <begin position="412"/>
        <end position="426"/>
    </location>
</feature>
<dbReference type="Gene3D" id="3.30.230.10">
    <property type="match status" value="1"/>
</dbReference>
<dbReference type="GO" id="GO:0016887">
    <property type="term" value="F:ATP hydrolysis activity"/>
    <property type="evidence" value="ECO:0007669"/>
    <property type="project" value="InterPro"/>
</dbReference>
<accession>A0A238BQ64</accession>
<feature type="region of interest" description="Disordered" evidence="3">
    <location>
        <begin position="394"/>
        <end position="467"/>
    </location>
</feature>
<dbReference type="Pfam" id="PF13589">
    <property type="entry name" value="HATPase_c_3"/>
    <property type="match status" value="1"/>
</dbReference>
<feature type="domain" description="DNA mismatch repair protein S5" evidence="6">
    <location>
        <begin position="225"/>
        <end position="362"/>
    </location>
</feature>
<sequence length="938" mass="105988">MENTDRQVIDAKIHAIPADVCRKICTGQVIISLASACKELIDNSLDAQARTIEIRVKKMGFERMEVIDDGIGIHPINFDALCKPHSTSKLANFSDFNQLTTFGFRGEALSSLCAISSISITTRHTDEIMATKLHFDHDGSITSREKCARPVGTTISINNLFETLPVRRKEFERTVKKAFTKLLNVVQSFALSRTDVRFVVNSLMDGKQHQALVTPGGDASIKDIIVNLFGARFEKGTILDIIQQEPDESVCALYGISDHLKFDDIRITGYISSCVHGHGRSTADRQFVYFNKRPVDYAKLCRIANEVYQQYNRGQYCMLILFVDVPPESIDVNVSPDKRTVFFEREKQLFALLRASLLATFAPHLGHVDISNQSTNTNDISHLESMNDSFIHLTQPDDNNDSFDVSTQNLDSSSESKNNSPPSTNSFVRDKLRGPSIDLMNIKETTEKTRKRPASNNCSEKSTSVQKRPAANLFEKFAFKVIPHSSNEVTTDSSSNNDTSLELSSVVDQREKVDFRETSLRTVMAGASKDENNVIMPQEDADFPDLSEDDDDDVLLTAAKDDQNCKSILKAENSCGTTRTQQTISFSMSDLKNHMSKLRLKASKVVSNICDGDDGSVESRTEFRIDNPEIAESELAAYISKKDFETMEILGQFNKGFIIVRLNTDLFIVDQHASDEKYNFERFQKKARIQTQHPRILDLGVVKEAILRDNVDIFNYNGFEFQFDDEEVVGKRALLTAIPVLQSWQFSISDIDEMLSVLCDFPGMMYRPAKLRKLFASRACRKSVMIGSSLTLAQMEKICCFLDSSFHNLEIQIQHFFSHNTAGISLMHFSNISEIFFIITLFVILEHLIIHGIVLMGDQHFGIFVRLDLKHLIEVLFEIVSMKVKLSDIECDFFFQNIHINKQVQNAFVPSSFLCRLATVEFCSSGFLVVLFELVHWF</sequence>
<dbReference type="InterPro" id="IPR037198">
    <property type="entry name" value="MutL_C_sf"/>
</dbReference>
<evidence type="ECO:0000256" key="3">
    <source>
        <dbReference type="SAM" id="MobiDB-lite"/>
    </source>
</evidence>
<dbReference type="FunFam" id="3.30.565.10:FF:000017">
    <property type="entry name" value="PMS1 homolog 1, mismatch repair system component"/>
    <property type="match status" value="1"/>
</dbReference>
<evidence type="ECO:0000256" key="2">
    <source>
        <dbReference type="ARBA" id="ARBA00022763"/>
    </source>
</evidence>
<evidence type="ECO:0000259" key="6">
    <source>
        <dbReference type="SMART" id="SM01340"/>
    </source>
</evidence>
<dbReference type="CDD" id="cd03484">
    <property type="entry name" value="MutL_Trans_hPMS_2_like"/>
    <property type="match status" value="1"/>
</dbReference>
<dbReference type="InterPro" id="IPR042120">
    <property type="entry name" value="MutL_C_dimsub"/>
</dbReference>
<protein>
    <recommendedName>
        <fullName evidence="9">DNA mismatch repair protein</fullName>
    </recommendedName>
</protein>
<keyword evidence="4" id="KW-1133">Transmembrane helix</keyword>
<dbReference type="InterPro" id="IPR036890">
    <property type="entry name" value="HATPase_C_sf"/>
</dbReference>
<feature type="domain" description="MutL C-terminal dimerisation" evidence="5">
    <location>
        <begin position="649"/>
        <end position="790"/>
    </location>
</feature>
<dbReference type="PANTHER" id="PTHR10073:SF52">
    <property type="entry name" value="MISMATCH REPAIR ENDONUCLEASE PMS2"/>
    <property type="match status" value="1"/>
</dbReference>
<dbReference type="Gene3D" id="3.30.1370.100">
    <property type="entry name" value="MutL, C-terminal domain, regulatory subdomain"/>
    <property type="match status" value="1"/>
</dbReference>
<dbReference type="InterPro" id="IPR014790">
    <property type="entry name" value="MutL_C"/>
</dbReference>
<dbReference type="Pfam" id="PF08676">
    <property type="entry name" value="MutL_C"/>
    <property type="match status" value="1"/>
</dbReference>
<evidence type="ECO:0000256" key="4">
    <source>
        <dbReference type="SAM" id="Phobius"/>
    </source>
</evidence>
<keyword evidence="2" id="KW-0227">DNA damage</keyword>
<proteinExistence type="inferred from homology"/>
<evidence type="ECO:0000256" key="1">
    <source>
        <dbReference type="ARBA" id="ARBA00006082"/>
    </source>
</evidence>
<name>A0A238BQ64_9BILA</name>
<feature type="compositionally biased region" description="Polar residues" evidence="3">
    <location>
        <begin position="402"/>
        <end position="411"/>
    </location>
</feature>
<dbReference type="InterPro" id="IPR020568">
    <property type="entry name" value="Ribosomal_Su5_D2-typ_SF"/>
</dbReference>
<feature type="region of interest" description="Disordered" evidence="3">
    <location>
        <begin position="486"/>
        <end position="505"/>
    </location>
</feature>
<keyword evidence="8" id="KW-1185">Reference proteome</keyword>
<dbReference type="SUPFAM" id="SSF55874">
    <property type="entry name" value="ATPase domain of HSP90 chaperone/DNA topoisomerase II/histidine kinase"/>
    <property type="match status" value="1"/>
</dbReference>
<dbReference type="NCBIfam" id="TIGR00585">
    <property type="entry name" value="mutl"/>
    <property type="match status" value="1"/>
</dbReference>
<dbReference type="SMART" id="SM00853">
    <property type="entry name" value="MutL_C"/>
    <property type="match status" value="1"/>
</dbReference>
<dbReference type="InterPro" id="IPR014721">
    <property type="entry name" value="Ribsml_uS5_D2-typ_fold_subgr"/>
</dbReference>
<dbReference type="SUPFAM" id="SSF118116">
    <property type="entry name" value="DNA mismatch repair protein MutL"/>
    <property type="match status" value="1"/>
</dbReference>
<comment type="similarity">
    <text evidence="1">Belongs to the DNA mismatch repair MutL/HexB family.</text>
</comment>
<dbReference type="GO" id="GO:0005524">
    <property type="term" value="F:ATP binding"/>
    <property type="evidence" value="ECO:0007669"/>
    <property type="project" value="InterPro"/>
</dbReference>
<evidence type="ECO:0000313" key="8">
    <source>
        <dbReference type="Proteomes" id="UP000242913"/>
    </source>
</evidence>
<dbReference type="InterPro" id="IPR002099">
    <property type="entry name" value="MutL/Mlh/PMS"/>
</dbReference>
<dbReference type="GO" id="GO:0140664">
    <property type="term" value="F:ATP-dependent DNA damage sensor activity"/>
    <property type="evidence" value="ECO:0007669"/>
    <property type="project" value="InterPro"/>
</dbReference>
<dbReference type="SMART" id="SM01340">
    <property type="entry name" value="DNA_mis_repair"/>
    <property type="match status" value="1"/>
</dbReference>
<feature type="compositionally biased region" description="Polar residues" evidence="3">
    <location>
        <begin position="454"/>
        <end position="466"/>
    </location>
</feature>
<dbReference type="InterPro" id="IPR042121">
    <property type="entry name" value="MutL_C_regsub"/>
</dbReference>
<dbReference type="GO" id="GO:0030983">
    <property type="term" value="F:mismatched DNA binding"/>
    <property type="evidence" value="ECO:0007669"/>
    <property type="project" value="InterPro"/>
</dbReference>
<reference evidence="7 8" key="1">
    <citation type="submission" date="2015-12" db="EMBL/GenBank/DDBJ databases">
        <title>Draft genome of the nematode, Onchocerca flexuosa.</title>
        <authorList>
            <person name="Mitreva M."/>
        </authorList>
    </citation>
    <scope>NUCLEOTIDE SEQUENCE [LARGE SCALE GENOMIC DNA]</scope>
    <source>
        <strain evidence="7">Red Deer</strain>
    </source>
</reference>
<dbReference type="CDD" id="cd16926">
    <property type="entry name" value="HATPase_MutL-MLH-PMS-like"/>
    <property type="match status" value="1"/>
</dbReference>
<dbReference type="Gene3D" id="3.30.565.10">
    <property type="entry name" value="Histidine kinase-like ATPase, C-terminal domain"/>
    <property type="match status" value="1"/>
</dbReference>
<dbReference type="AlphaFoldDB" id="A0A238BQ64"/>
<dbReference type="PROSITE" id="PS00058">
    <property type="entry name" value="DNA_MISMATCH_REPAIR_1"/>
    <property type="match status" value="1"/>
</dbReference>
<dbReference type="OrthoDB" id="10254304at2759"/>
<dbReference type="EMBL" id="KZ270058">
    <property type="protein sequence ID" value="OZC06820.1"/>
    <property type="molecule type" value="Genomic_DNA"/>
</dbReference>
<gene>
    <name evidence="7" type="ORF">X798_06185</name>
</gene>
<evidence type="ECO:0008006" key="9">
    <source>
        <dbReference type="Google" id="ProtNLM"/>
    </source>
</evidence>
<evidence type="ECO:0000313" key="7">
    <source>
        <dbReference type="EMBL" id="OZC06820.1"/>
    </source>
</evidence>
<dbReference type="SUPFAM" id="SSF54211">
    <property type="entry name" value="Ribosomal protein S5 domain 2-like"/>
    <property type="match status" value="1"/>
</dbReference>
<dbReference type="Proteomes" id="UP000242913">
    <property type="component" value="Unassembled WGS sequence"/>
</dbReference>
<keyword evidence="4" id="KW-0472">Membrane</keyword>
<dbReference type="InterPro" id="IPR038973">
    <property type="entry name" value="MutL/Mlh/Pms-like"/>
</dbReference>
<dbReference type="InterPro" id="IPR014762">
    <property type="entry name" value="DNA_mismatch_repair_CS"/>
</dbReference>
<dbReference type="GO" id="GO:0006298">
    <property type="term" value="P:mismatch repair"/>
    <property type="evidence" value="ECO:0007669"/>
    <property type="project" value="InterPro"/>
</dbReference>
<keyword evidence="4" id="KW-0812">Transmembrane</keyword>
<dbReference type="InterPro" id="IPR013507">
    <property type="entry name" value="DNA_mismatch_S5_2-like"/>
</dbReference>